<organism evidence="3 4">
    <name type="scientific">Labedaea rhizosphaerae</name>
    <dbReference type="NCBI Taxonomy" id="598644"/>
    <lineage>
        <taxon>Bacteria</taxon>
        <taxon>Bacillati</taxon>
        <taxon>Actinomycetota</taxon>
        <taxon>Actinomycetes</taxon>
        <taxon>Pseudonocardiales</taxon>
        <taxon>Pseudonocardiaceae</taxon>
        <taxon>Labedaea</taxon>
    </lineage>
</organism>
<reference evidence="3 4" key="1">
    <citation type="submission" date="2019-03" db="EMBL/GenBank/DDBJ databases">
        <title>Genomic Encyclopedia of Type Strains, Phase IV (KMG-IV): sequencing the most valuable type-strain genomes for metagenomic binning, comparative biology and taxonomic classification.</title>
        <authorList>
            <person name="Goeker M."/>
        </authorList>
    </citation>
    <scope>NUCLEOTIDE SEQUENCE [LARGE SCALE GENOMIC DNA]</scope>
    <source>
        <strain evidence="3 4">DSM 45361</strain>
    </source>
</reference>
<keyword evidence="2" id="KW-0234">DNA repair</keyword>
<evidence type="ECO:0000313" key="4">
    <source>
        <dbReference type="Proteomes" id="UP000295444"/>
    </source>
</evidence>
<keyword evidence="1" id="KW-0227">DNA damage</keyword>
<dbReference type="RefSeq" id="WP_133848589.1">
    <property type="nucleotide sequence ID" value="NZ_SNXZ01000001.1"/>
</dbReference>
<gene>
    <name evidence="3" type="ORF">EV186_1011901</name>
</gene>
<dbReference type="PANTHER" id="PTHR43003">
    <property type="entry name" value="DNA-3-METHYLADENINE GLYCOSYLASE"/>
    <property type="match status" value="1"/>
</dbReference>
<dbReference type="GO" id="GO:0043916">
    <property type="term" value="F:DNA-7-methylguanine glycosylase activity"/>
    <property type="evidence" value="ECO:0007669"/>
    <property type="project" value="TreeGrafter"/>
</dbReference>
<dbReference type="GO" id="GO:0006307">
    <property type="term" value="P:DNA alkylation repair"/>
    <property type="evidence" value="ECO:0007669"/>
    <property type="project" value="TreeGrafter"/>
</dbReference>
<dbReference type="SUPFAM" id="SSF48150">
    <property type="entry name" value="DNA-glycosylase"/>
    <property type="match status" value="1"/>
</dbReference>
<dbReference type="OrthoDB" id="9811249at2"/>
<dbReference type="GO" id="GO:0005737">
    <property type="term" value="C:cytoplasm"/>
    <property type="evidence" value="ECO:0007669"/>
    <property type="project" value="TreeGrafter"/>
</dbReference>
<dbReference type="Proteomes" id="UP000295444">
    <property type="component" value="Unassembled WGS sequence"/>
</dbReference>
<dbReference type="Gene3D" id="1.10.340.30">
    <property type="entry name" value="Hypothetical protein, domain 2"/>
    <property type="match status" value="1"/>
</dbReference>
<protein>
    <submittedName>
        <fullName evidence="3">DNA-3-methyladenine glycosylase II</fullName>
    </submittedName>
</protein>
<dbReference type="AlphaFoldDB" id="A0A4R6SRK2"/>
<evidence type="ECO:0000256" key="1">
    <source>
        <dbReference type="ARBA" id="ARBA00022763"/>
    </source>
</evidence>
<proteinExistence type="predicted"/>
<keyword evidence="4" id="KW-1185">Reference proteome</keyword>
<dbReference type="InterPro" id="IPR051912">
    <property type="entry name" value="Alkylbase_DNA_Glycosylase/TA"/>
</dbReference>
<dbReference type="GO" id="GO:0006285">
    <property type="term" value="P:base-excision repair, AP site formation"/>
    <property type="evidence" value="ECO:0007669"/>
    <property type="project" value="TreeGrafter"/>
</dbReference>
<dbReference type="GO" id="GO:0032993">
    <property type="term" value="C:protein-DNA complex"/>
    <property type="evidence" value="ECO:0007669"/>
    <property type="project" value="TreeGrafter"/>
</dbReference>
<dbReference type="GO" id="GO:0032131">
    <property type="term" value="F:alkylated DNA binding"/>
    <property type="evidence" value="ECO:0007669"/>
    <property type="project" value="TreeGrafter"/>
</dbReference>
<dbReference type="InterPro" id="IPR011257">
    <property type="entry name" value="DNA_glycosylase"/>
</dbReference>
<sequence length="294" mass="32197">MTTFTIDPRGPFSLYEQGVFGFGQNFDTRWDGVMRLAFCVDGYSAHAGVEVRQDGELLHCEMTGDADPAVVRRQVARVISADHDGHGFAAIGEQDPVIGALQRVRPGLRPPQFYSPYEAAVWSVLSARRPARQMAAVRDALSRAHGTVFTLAGRECPALPAPAQLLRVTEFPGIPELKLRRLHEVAKAALDGQLAIDRLTAMDPDDAMRDLQRLPGIGPFYSALVVIRACGLTDVLPTQEPKALDLVRRLYDLPATPSPQQLAVLAEPWRPYRTWATVLVRAAGARLLESRAAA</sequence>
<evidence type="ECO:0000313" key="3">
    <source>
        <dbReference type="EMBL" id="TDQ05923.1"/>
    </source>
</evidence>
<name>A0A4R6SRK2_LABRH</name>
<comment type="caution">
    <text evidence="3">The sequence shown here is derived from an EMBL/GenBank/DDBJ whole genome shotgun (WGS) entry which is preliminary data.</text>
</comment>
<dbReference type="EMBL" id="SNXZ01000001">
    <property type="protein sequence ID" value="TDQ05923.1"/>
    <property type="molecule type" value="Genomic_DNA"/>
</dbReference>
<dbReference type="GO" id="GO:0008725">
    <property type="term" value="F:DNA-3-methyladenine glycosylase activity"/>
    <property type="evidence" value="ECO:0007669"/>
    <property type="project" value="TreeGrafter"/>
</dbReference>
<accession>A0A4R6SRK2</accession>
<evidence type="ECO:0000256" key="2">
    <source>
        <dbReference type="ARBA" id="ARBA00023204"/>
    </source>
</evidence>
<dbReference type="PANTHER" id="PTHR43003:SF13">
    <property type="entry name" value="DNA-3-METHYLADENINE GLYCOSYLASE 2"/>
    <property type="match status" value="1"/>
</dbReference>